<accession>A0AAE0IW04</accession>
<proteinExistence type="predicted"/>
<gene>
    <name evidence="1" type="ORF">B0T19DRAFT_398035</name>
</gene>
<dbReference type="EMBL" id="JAUEPO010000002">
    <property type="protein sequence ID" value="KAK3332257.1"/>
    <property type="molecule type" value="Genomic_DNA"/>
</dbReference>
<name>A0AAE0IW04_9PEZI</name>
<sequence>MFRRFRIRESPSLWACWLVLLHPLLPSVVTKFIMIPTIVVRFLAFILLLPAVAARNPPVNTVKHHNETEVPSNWALFCGSGKSTSVCEGRGTYCNSTGTLFPRDKWCADRCELRTFGAQRAWIATEPGS</sequence>
<dbReference type="Proteomes" id="UP001286456">
    <property type="component" value="Unassembled WGS sequence"/>
</dbReference>
<evidence type="ECO:0000313" key="1">
    <source>
        <dbReference type="EMBL" id="KAK3332257.1"/>
    </source>
</evidence>
<reference evidence="1" key="1">
    <citation type="journal article" date="2023" name="Mol. Phylogenet. Evol.">
        <title>Genome-scale phylogeny and comparative genomics of the fungal order Sordariales.</title>
        <authorList>
            <person name="Hensen N."/>
            <person name="Bonometti L."/>
            <person name="Westerberg I."/>
            <person name="Brannstrom I.O."/>
            <person name="Guillou S."/>
            <person name="Cros-Aarteil S."/>
            <person name="Calhoun S."/>
            <person name="Haridas S."/>
            <person name="Kuo A."/>
            <person name="Mondo S."/>
            <person name="Pangilinan J."/>
            <person name="Riley R."/>
            <person name="LaButti K."/>
            <person name="Andreopoulos B."/>
            <person name="Lipzen A."/>
            <person name="Chen C."/>
            <person name="Yan M."/>
            <person name="Daum C."/>
            <person name="Ng V."/>
            <person name="Clum A."/>
            <person name="Steindorff A."/>
            <person name="Ohm R.A."/>
            <person name="Martin F."/>
            <person name="Silar P."/>
            <person name="Natvig D.O."/>
            <person name="Lalanne C."/>
            <person name="Gautier V."/>
            <person name="Ament-Velasquez S.L."/>
            <person name="Kruys A."/>
            <person name="Hutchinson M.I."/>
            <person name="Powell A.J."/>
            <person name="Barry K."/>
            <person name="Miller A.N."/>
            <person name="Grigoriev I.V."/>
            <person name="Debuchy R."/>
            <person name="Gladieux P."/>
            <person name="Hiltunen Thoren M."/>
            <person name="Johannesson H."/>
        </authorList>
    </citation>
    <scope>NUCLEOTIDE SEQUENCE</scope>
    <source>
        <strain evidence="1">SMH4131-1</strain>
    </source>
</reference>
<reference evidence="1" key="2">
    <citation type="submission" date="2023-06" db="EMBL/GenBank/DDBJ databases">
        <authorList>
            <consortium name="Lawrence Berkeley National Laboratory"/>
            <person name="Haridas S."/>
            <person name="Hensen N."/>
            <person name="Bonometti L."/>
            <person name="Westerberg I."/>
            <person name="Brannstrom I.O."/>
            <person name="Guillou S."/>
            <person name="Cros-Aarteil S."/>
            <person name="Calhoun S."/>
            <person name="Kuo A."/>
            <person name="Mondo S."/>
            <person name="Pangilinan J."/>
            <person name="Riley R."/>
            <person name="Labutti K."/>
            <person name="Andreopoulos B."/>
            <person name="Lipzen A."/>
            <person name="Chen C."/>
            <person name="Yanf M."/>
            <person name="Daum C."/>
            <person name="Ng V."/>
            <person name="Clum A."/>
            <person name="Steindorff A."/>
            <person name="Ohm R."/>
            <person name="Martin F."/>
            <person name="Silar P."/>
            <person name="Natvig D."/>
            <person name="Lalanne C."/>
            <person name="Gautier V."/>
            <person name="Ament-Velasquez S.L."/>
            <person name="Kruys A."/>
            <person name="Hutchinson M.I."/>
            <person name="Powell A.J."/>
            <person name="Barry K."/>
            <person name="Miller A.N."/>
            <person name="Grigoriev I.V."/>
            <person name="Debuchy R."/>
            <person name="Gladieux P."/>
            <person name="Thoren M.H."/>
            <person name="Johannesson H."/>
        </authorList>
    </citation>
    <scope>NUCLEOTIDE SEQUENCE</scope>
    <source>
        <strain evidence="1">SMH4131-1</strain>
    </source>
</reference>
<organism evidence="1 2">
    <name type="scientific">Cercophora scortea</name>
    <dbReference type="NCBI Taxonomy" id="314031"/>
    <lineage>
        <taxon>Eukaryota</taxon>
        <taxon>Fungi</taxon>
        <taxon>Dikarya</taxon>
        <taxon>Ascomycota</taxon>
        <taxon>Pezizomycotina</taxon>
        <taxon>Sordariomycetes</taxon>
        <taxon>Sordariomycetidae</taxon>
        <taxon>Sordariales</taxon>
        <taxon>Lasiosphaeriaceae</taxon>
        <taxon>Cercophora</taxon>
    </lineage>
</organism>
<protein>
    <submittedName>
        <fullName evidence="1">Uncharacterized protein</fullName>
    </submittedName>
</protein>
<keyword evidence="2" id="KW-1185">Reference proteome</keyword>
<comment type="caution">
    <text evidence="1">The sequence shown here is derived from an EMBL/GenBank/DDBJ whole genome shotgun (WGS) entry which is preliminary data.</text>
</comment>
<dbReference type="AlphaFoldDB" id="A0AAE0IW04"/>
<evidence type="ECO:0000313" key="2">
    <source>
        <dbReference type="Proteomes" id="UP001286456"/>
    </source>
</evidence>